<evidence type="ECO:0000313" key="2">
    <source>
        <dbReference type="EMBL" id="MDU0114549.1"/>
    </source>
</evidence>
<evidence type="ECO:0000313" key="3">
    <source>
        <dbReference type="Proteomes" id="UP001257914"/>
    </source>
</evidence>
<protein>
    <submittedName>
        <fullName evidence="2">LicD family protein</fullName>
    </submittedName>
</protein>
<proteinExistence type="predicted"/>
<feature type="domain" description="LicD/FKTN/FKRP nucleotidyltransferase" evidence="1">
    <location>
        <begin position="22"/>
        <end position="248"/>
    </location>
</feature>
<dbReference type="PANTHER" id="PTHR43404:SF2">
    <property type="entry name" value="LIPOPOLYSACCHARIDE CHOLINEPHOSPHOTRANSFERASE LICD"/>
    <property type="match status" value="1"/>
</dbReference>
<reference evidence="2 3" key="1">
    <citation type="submission" date="2023-10" db="EMBL/GenBank/DDBJ databases">
        <title>Psychrosphaera aquimaarina strain SW33 isolated from seawater.</title>
        <authorList>
            <person name="Bayburt H."/>
            <person name="Kim J.M."/>
            <person name="Choi B.J."/>
            <person name="Jeon C.O."/>
        </authorList>
    </citation>
    <scope>NUCLEOTIDE SEQUENCE [LARGE SCALE GENOMIC DNA]</scope>
    <source>
        <strain evidence="2 3">KCTC 52743</strain>
    </source>
</reference>
<gene>
    <name evidence="2" type="ORF">RT723_16440</name>
</gene>
<dbReference type="Pfam" id="PF04991">
    <property type="entry name" value="LicD"/>
    <property type="match status" value="1"/>
</dbReference>
<dbReference type="Proteomes" id="UP001257914">
    <property type="component" value="Unassembled WGS sequence"/>
</dbReference>
<comment type="caution">
    <text evidence="2">The sequence shown here is derived from an EMBL/GenBank/DDBJ whole genome shotgun (WGS) entry which is preliminary data.</text>
</comment>
<accession>A0ABU3R4E5</accession>
<dbReference type="InterPro" id="IPR052942">
    <property type="entry name" value="LPS_cholinephosphotransferase"/>
</dbReference>
<evidence type="ECO:0000259" key="1">
    <source>
        <dbReference type="Pfam" id="PF04991"/>
    </source>
</evidence>
<sequence>MIDLDYIQEEMLKIAIKFDEFCEINQLDYSISGGSLIGAVRHQGFIPWDDDFDVVMPRRDFDKFVQLWPSSEFYQLITTKDDSYYKVGTPAKLYDPTTRVAEINEKENGMPEYNPYGLFLDIFPMDIYPKSRLGKLANRYWGYVVLTKALSQFSMRNRSLGQRLIFRMVGLIPKILVNKINNKLVNWLKQFESKTGDDFFVGYGVETPFHNLIIRPEQMWPAKKDFDIHGHTFKGPNDHIAYLTCRFGDFMKLPPENARFQHIINVKKVNK</sequence>
<organism evidence="2 3">
    <name type="scientific">Psychrosphaera aquimarina</name>
    <dbReference type="NCBI Taxonomy" id="2044854"/>
    <lineage>
        <taxon>Bacteria</taxon>
        <taxon>Pseudomonadati</taxon>
        <taxon>Pseudomonadota</taxon>
        <taxon>Gammaproteobacteria</taxon>
        <taxon>Alteromonadales</taxon>
        <taxon>Pseudoalteromonadaceae</taxon>
        <taxon>Psychrosphaera</taxon>
    </lineage>
</organism>
<dbReference type="InterPro" id="IPR007074">
    <property type="entry name" value="LicD/FKTN/FKRP_NTP_transf"/>
</dbReference>
<name>A0ABU3R4E5_9GAMM</name>
<dbReference type="PANTHER" id="PTHR43404">
    <property type="entry name" value="LIPOPOLYSACCHARIDE CHOLINEPHOSPHOTRANSFERASE LICD"/>
    <property type="match status" value="1"/>
</dbReference>
<dbReference type="EMBL" id="JAWCUA010000010">
    <property type="protein sequence ID" value="MDU0114549.1"/>
    <property type="molecule type" value="Genomic_DNA"/>
</dbReference>
<keyword evidence="3" id="KW-1185">Reference proteome</keyword>
<dbReference type="RefSeq" id="WP_315948221.1">
    <property type="nucleotide sequence ID" value="NZ_JAWCUA010000010.1"/>
</dbReference>